<evidence type="ECO:0000313" key="3">
    <source>
        <dbReference type="Proteomes" id="UP001331761"/>
    </source>
</evidence>
<dbReference type="AlphaFoldDB" id="A0AAN8G2S6"/>
<evidence type="ECO:0000313" key="2">
    <source>
        <dbReference type="EMBL" id="KAK5985130.1"/>
    </source>
</evidence>
<keyword evidence="1" id="KW-0732">Signal</keyword>
<feature type="chain" id="PRO_5042917319" description="ShKT domain-containing protein" evidence="1">
    <location>
        <begin position="19"/>
        <end position="70"/>
    </location>
</feature>
<feature type="signal peptide" evidence="1">
    <location>
        <begin position="1"/>
        <end position="18"/>
    </location>
</feature>
<evidence type="ECO:0000256" key="1">
    <source>
        <dbReference type="SAM" id="SignalP"/>
    </source>
</evidence>
<dbReference type="EMBL" id="WIXE01002083">
    <property type="protein sequence ID" value="KAK5985130.1"/>
    <property type="molecule type" value="Genomic_DNA"/>
</dbReference>
<protein>
    <recommendedName>
        <fullName evidence="4">ShKT domain-containing protein</fullName>
    </recommendedName>
</protein>
<organism evidence="2 3">
    <name type="scientific">Trichostrongylus colubriformis</name>
    <name type="common">Black scour worm</name>
    <dbReference type="NCBI Taxonomy" id="6319"/>
    <lineage>
        <taxon>Eukaryota</taxon>
        <taxon>Metazoa</taxon>
        <taxon>Ecdysozoa</taxon>
        <taxon>Nematoda</taxon>
        <taxon>Chromadorea</taxon>
        <taxon>Rhabditida</taxon>
        <taxon>Rhabditina</taxon>
        <taxon>Rhabditomorpha</taxon>
        <taxon>Strongyloidea</taxon>
        <taxon>Trichostrongylidae</taxon>
        <taxon>Trichostrongylus</taxon>
    </lineage>
</organism>
<evidence type="ECO:0008006" key="4">
    <source>
        <dbReference type="Google" id="ProtNLM"/>
    </source>
</evidence>
<comment type="caution">
    <text evidence="2">The sequence shown here is derived from an EMBL/GenBank/DDBJ whole genome shotgun (WGS) entry which is preliminary data.</text>
</comment>
<accession>A0AAN8G2S6</accession>
<name>A0AAN8G2S6_TRICO</name>
<dbReference type="Proteomes" id="UP001331761">
    <property type="component" value="Unassembled WGS sequence"/>
</dbReference>
<keyword evidence="3" id="KW-1185">Reference proteome</keyword>
<proteinExistence type="predicted"/>
<sequence>MLFYVLIALMILNSFTQGAQQNKQECKDLLLKSACEKYASSCSKNDNAGLRANMYCKETCGVCKNSNSEN</sequence>
<gene>
    <name evidence="2" type="ORF">GCK32_022420</name>
</gene>
<reference evidence="2 3" key="1">
    <citation type="submission" date="2019-10" db="EMBL/GenBank/DDBJ databases">
        <title>Assembly and Annotation for the nematode Trichostrongylus colubriformis.</title>
        <authorList>
            <person name="Martin J."/>
        </authorList>
    </citation>
    <scope>NUCLEOTIDE SEQUENCE [LARGE SCALE GENOMIC DNA]</scope>
    <source>
        <strain evidence="2">G859</strain>
        <tissue evidence="2">Whole worm</tissue>
    </source>
</reference>